<evidence type="ECO:0000313" key="3">
    <source>
        <dbReference type="Proteomes" id="UP000243217"/>
    </source>
</evidence>
<dbReference type="GO" id="GO:0006364">
    <property type="term" value="P:rRNA processing"/>
    <property type="evidence" value="ECO:0007669"/>
    <property type="project" value="InterPro"/>
</dbReference>
<dbReference type="InterPro" id="IPR015946">
    <property type="entry name" value="KH_dom-like_a/b"/>
</dbReference>
<comment type="caution">
    <text evidence="2">The sequence shown here is derived from an EMBL/GenBank/DDBJ whole genome shotgun (WGS) entry which is preliminary data.</text>
</comment>
<sequence length="303" mass="35458">MSKNAMIRAIGIRFFQTTRVLNARKNKSHSRLSIKRGIQDVQEAFKDFDVSEFKAEESQTKRTNLKAAMDQLNDPHSLDMDLIPLAKKSTIEKEVDMMTEEELEEFLLADDEDDEDDDDEEEFDRELEELDKEDNKKRVKTMLSPDRAMLALNPDANKRHQTSTKNQIPLQKAVNSRFDPEVIGYRQERNGNILQMFLQETLTTQTDLCRNSLQVWVTEVKTSPDLRSAIVFWDVARLDGTPVSKKNQNKIRHRLVGMSGWLRVRMSQHLRLRYTPRLEFRMQDNSELENRKRLDAILRSVGF</sequence>
<evidence type="ECO:0000256" key="1">
    <source>
        <dbReference type="SAM" id="MobiDB-lite"/>
    </source>
</evidence>
<gene>
    <name evidence="2" type="ORF">THRCLA_06428</name>
</gene>
<dbReference type="SUPFAM" id="SSF89919">
    <property type="entry name" value="Ribosome-binding factor A, RbfA"/>
    <property type="match status" value="1"/>
</dbReference>
<evidence type="ECO:0008006" key="4">
    <source>
        <dbReference type="Google" id="ProtNLM"/>
    </source>
</evidence>
<protein>
    <recommendedName>
        <fullName evidence="4">Ribosome-binding factor A</fullName>
    </recommendedName>
</protein>
<feature type="compositionally biased region" description="Acidic residues" evidence="1">
    <location>
        <begin position="106"/>
        <end position="132"/>
    </location>
</feature>
<dbReference type="InterPro" id="IPR000238">
    <property type="entry name" value="RbfA"/>
</dbReference>
<keyword evidence="3" id="KW-1185">Reference proteome</keyword>
<dbReference type="OrthoDB" id="70930at2759"/>
<dbReference type="AlphaFoldDB" id="A0A1V9ZNW7"/>
<dbReference type="Pfam" id="PF02033">
    <property type="entry name" value="RBFA"/>
    <property type="match status" value="1"/>
</dbReference>
<accession>A0A1V9ZNW7</accession>
<reference evidence="2 3" key="1">
    <citation type="journal article" date="2014" name="Genome Biol. Evol.">
        <title>The secreted proteins of Achlya hypogyna and Thraustotheca clavata identify the ancestral oomycete secretome and reveal gene acquisitions by horizontal gene transfer.</title>
        <authorList>
            <person name="Misner I."/>
            <person name="Blouin N."/>
            <person name="Leonard G."/>
            <person name="Richards T.A."/>
            <person name="Lane C.E."/>
        </authorList>
    </citation>
    <scope>NUCLEOTIDE SEQUENCE [LARGE SCALE GENOMIC DNA]</scope>
    <source>
        <strain evidence="2 3">ATCC 34112</strain>
    </source>
</reference>
<dbReference type="InterPro" id="IPR023799">
    <property type="entry name" value="RbfA_dom_sf"/>
</dbReference>
<proteinExistence type="predicted"/>
<evidence type="ECO:0000313" key="2">
    <source>
        <dbReference type="EMBL" id="OQR99641.1"/>
    </source>
</evidence>
<dbReference type="EMBL" id="JNBS01001793">
    <property type="protein sequence ID" value="OQR99641.1"/>
    <property type="molecule type" value="Genomic_DNA"/>
</dbReference>
<dbReference type="Proteomes" id="UP000243217">
    <property type="component" value="Unassembled WGS sequence"/>
</dbReference>
<feature type="region of interest" description="Disordered" evidence="1">
    <location>
        <begin position="106"/>
        <end position="137"/>
    </location>
</feature>
<organism evidence="2 3">
    <name type="scientific">Thraustotheca clavata</name>
    <dbReference type="NCBI Taxonomy" id="74557"/>
    <lineage>
        <taxon>Eukaryota</taxon>
        <taxon>Sar</taxon>
        <taxon>Stramenopiles</taxon>
        <taxon>Oomycota</taxon>
        <taxon>Saprolegniomycetes</taxon>
        <taxon>Saprolegniales</taxon>
        <taxon>Achlyaceae</taxon>
        <taxon>Thraustotheca</taxon>
    </lineage>
</organism>
<name>A0A1V9ZNW7_9STRA</name>
<dbReference type="Gene3D" id="3.30.300.20">
    <property type="match status" value="1"/>
</dbReference>